<dbReference type="STRING" id="1149755.A0A2J6QW01"/>
<feature type="domain" description="C2H2-type" evidence="12">
    <location>
        <begin position="323"/>
        <end position="352"/>
    </location>
</feature>
<evidence type="ECO:0000259" key="12">
    <source>
        <dbReference type="PROSITE" id="PS50157"/>
    </source>
</evidence>
<dbReference type="GO" id="GO:0008270">
    <property type="term" value="F:zinc ion binding"/>
    <property type="evidence" value="ECO:0007669"/>
    <property type="project" value="UniProtKB-KW"/>
</dbReference>
<dbReference type="GO" id="GO:0005634">
    <property type="term" value="C:nucleus"/>
    <property type="evidence" value="ECO:0007669"/>
    <property type="project" value="UniProtKB-SubCell"/>
</dbReference>
<feature type="chain" id="PRO_5014380146" description="C2H2-type domain-containing protein" evidence="11">
    <location>
        <begin position="37"/>
        <end position="417"/>
    </location>
</feature>
<proteinExistence type="predicted"/>
<evidence type="ECO:0000313" key="13">
    <source>
        <dbReference type="EMBL" id="PMD30448.1"/>
    </source>
</evidence>
<dbReference type="PANTHER" id="PTHR46179">
    <property type="entry name" value="ZINC FINGER PROTEIN"/>
    <property type="match status" value="1"/>
</dbReference>
<dbReference type="InterPro" id="IPR013087">
    <property type="entry name" value="Znf_C2H2_type"/>
</dbReference>
<keyword evidence="7" id="KW-0539">Nucleus</keyword>
<evidence type="ECO:0000256" key="4">
    <source>
        <dbReference type="ARBA" id="ARBA00022833"/>
    </source>
</evidence>
<sequence>MDSFSTRLYAFSGRSRLKSLLTTLFVFLVLMELCFALPASQHESFRLQIDKYVSRRSRSPLSAPGAIVGLVLGCLFALLVVLVTILFTRRKRRKTRNYAPHLLPTSSRMSTLGSLPVELPGPELVEHFERYERYQEIYAPWSPPESWRWVGETAREVREVIEAAQTVHAGDSVYELGIAPSAIWMPTESELDLAAAQRNNPAFNLPLSLQIPIQFENEQLSGNEPTTTTKEDNTAENILPSDPNDPGPVDGKKYVELPSNFVAERLVGDNTPGSYDITNETFSRSPQGNDHQSLPEPDLLPSASSVSPSTNSQPSEKTPQKILPCPAPHCTRTFNAQFKLNHHLRYHQKPKQCPTCSKNFGTTTHLERHINSAHLSTRIWYCPNETCKYSRAVGKGGFARKDNWRRHVKGKHSLTVT</sequence>
<accession>A0A2J6QW01</accession>
<keyword evidence="5" id="KW-0805">Transcription regulation</keyword>
<name>A0A2J6QW01_HYAVF</name>
<dbReference type="Pfam" id="PF00096">
    <property type="entry name" value="zf-C2H2"/>
    <property type="match status" value="1"/>
</dbReference>
<feature type="signal peptide" evidence="11">
    <location>
        <begin position="1"/>
        <end position="36"/>
    </location>
</feature>
<keyword evidence="10" id="KW-0472">Membrane</keyword>
<evidence type="ECO:0000256" key="8">
    <source>
        <dbReference type="PROSITE-ProRule" id="PRU00042"/>
    </source>
</evidence>
<dbReference type="InterPro" id="IPR036236">
    <property type="entry name" value="Znf_C2H2_sf"/>
</dbReference>
<feature type="transmembrane region" description="Helical" evidence="10">
    <location>
        <begin position="60"/>
        <end position="87"/>
    </location>
</feature>
<keyword evidence="10" id="KW-1133">Transmembrane helix</keyword>
<dbReference type="Gene3D" id="3.30.160.60">
    <property type="entry name" value="Classic Zinc Finger"/>
    <property type="match status" value="1"/>
</dbReference>
<evidence type="ECO:0000256" key="9">
    <source>
        <dbReference type="SAM" id="MobiDB-lite"/>
    </source>
</evidence>
<dbReference type="PROSITE" id="PS00028">
    <property type="entry name" value="ZINC_FINGER_C2H2_1"/>
    <property type="match status" value="2"/>
</dbReference>
<evidence type="ECO:0000256" key="5">
    <source>
        <dbReference type="ARBA" id="ARBA00023015"/>
    </source>
</evidence>
<gene>
    <name evidence="13" type="ORF">L207DRAFT_227072</name>
</gene>
<keyword evidence="6" id="KW-0804">Transcription</keyword>
<dbReference type="OrthoDB" id="3564196at2759"/>
<evidence type="ECO:0000256" key="10">
    <source>
        <dbReference type="SAM" id="Phobius"/>
    </source>
</evidence>
<feature type="compositionally biased region" description="Polar residues" evidence="9">
    <location>
        <begin position="271"/>
        <end position="292"/>
    </location>
</feature>
<evidence type="ECO:0000256" key="2">
    <source>
        <dbReference type="ARBA" id="ARBA00022723"/>
    </source>
</evidence>
<dbReference type="GO" id="GO:0006357">
    <property type="term" value="P:regulation of transcription by RNA polymerase II"/>
    <property type="evidence" value="ECO:0007669"/>
    <property type="project" value="TreeGrafter"/>
</dbReference>
<evidence type="ECO:0000256" key="6">
    <source>
        <dbReference type="ARBA" id="ARBA00023163"/>
    </source>
</evidence>
<feature type="domain" description="C2H2-type" evidence="12">
    <location>
        <begin position="351"/>
        <end position="379"/>
    </location>
</feature>
<keyword evidence="4" id="KW-0862">Zinc</keyword>
<dbReference type="EMBL" id="KZ613967">
    <property type="protein sequence ID" value="PMD30448.1"/>
    <property type="molecule type" value="Genomic_DNA"/>
</dbReference>
<dbReference type="AlphaFoldDB" id="A0A2J6QW01"/>
<evidence type="ECO:0000256" key="3">
    <source>
        <dbReference type="ARBA" id="ARBA00022771"/>
    </source>
</evidence>
<dbReference type="PROSITE" id="PS50157">
    <property type="entry name" value="ZINC_FINGER_C2H2_2"/>
    <property type="match status" value="2"/>
</dbReference>
<keyword evidence="10" id="KW-0812">Transmembrane</keyword>
<evidence type="ECO:0000256" key="1">
    <source>
        <dbReference type="ARBA" id="ARBA00004123"/>
    </source>
</evidence>
<keyword evidence="14" id="KW-1185">Reference proteome</keyword>
<dbReference type="InterPro" id="IPR051061">
    <property type="entry name" value="Zinc_finger_trans_reg"/>
</dbReference>
<dbReference type="SMART" id="SM00355">
    <property type="entry name" value="ZnF_C2H2"/>
    <property type="match status" value="3"/>
</dbReference>
<dbReference type="PANTHER" id="PTHR46179:SF13">
    <property type="entry name" value="C2H2-TYPE DOMAIN-CONTAINING PROTEIN"/>
    <property type="match status" value="1"/>
</dbReference>
<organism evidence="13 14">
    <name type="scientific">Hyaloscypha variabilis (strain UAMH 11265 / GT02V1 / F)</name>
    <name type="common">Meliniomyces variabilis</name>
    <dbReference type="NCBI Taxonomy" id="1149755"/>
    <lineage>
        <taxon>Eukaryota</taxon>
        <taxon>Fungi</taxon>
        <taxon>Dikarya</taxon>
        <taxon>Ascomycota</taxon>
        <taxon>Pezizomycotina</taxon>
        <taxon>Leotiomycetes</taxon>
        <taxon>Helotiales</taxon>
        <taxon>Hyaloscyphaceae</taxon>
        <taxon>Hyaloscypha</taxon>
        <taxon>Hyaloscypha variabilis</taxon>
    </lineage>
</organism>
<feature type="compositionally biased region" description="Polar residues" evidence="9">
    <location>
        <begin position="218"/>
        <end position="228"/>
    </location>
</feature>
<dbReference type="Proteomes" id="UP000235786">
    <property type="component" value="Unassembled WGS sequence"/>
</dbReference>
<feature type="region of interest" description="Disordered" evidence="9">
    <location>
        <begin position="218"/>
        <end position="323"/>
    </location>
</feature>
<evidence type="ECO:0000256" key="7">
    <source>
        <dbReference type="ARBA" id="ARBA00023242"/>
    </source>
</evidence>
<keyword evidence="3 8" id="KW-0863">Zinc-finger</keyword>
<evidence type="ECO:0000313" key="14">
    <source>
        <dbReference type="Proteomes" id="UP000235786"/>
    </source>
</evidence>
<feature type="compositionally biased region" description="Low complexity" evidence="9">
    <location>
        <begin position="301"/>
        <end position="315"/>
    </location>
</feature>
<dbReference type="SUPFAM" id="SSF57667">
    <property type="entry name" value="beta-beta-alpha zinc fingers"/>
    <property type="match status" value="1"/>
</dbReference>
<protein>
    <recommendedName>
        <fullName evidence="12">C2H2-type domain-containing protein</fullName>
    </recommendedName>
</protein>
<keyword evidence="11" id="KW-0732">Signal</keyword>
<keyword evidence="2" id="KW-0479">Metal-binding</keyword>
<reference evidence="13 14" key="1">
    <citation type="submission" date="2016-04" db="EMBL/GenBank/DDBJ databases">
        <title>A degradative enzymes factory behind the ericoid mycorrhizal symbiosis.</title>
        <authorList>
            <consortium name="DOE Joint Genome Institute"/>
            <person name="Martino E."/>
            <person name="Morin E."/>
            <person name="Grelet G."/>
            <person name="Kuo A."/>
            <person name="Kohler A."/>
            <person name="Daghino S."/>
            <person name="Barry K."/>
            <person name="Choi C."/>
            <person name="Cichocki N."/>
            <person name="Clum A."/>
            <person name="Copeland A."/>
            <person name="Hainaut M."/>
            <person name="Haridas S."/>
            <person name="Labutti K."/>
            <person name="Lindquist E."/>
            <person name="Lipzen A."/>
            <person name="Khouja H.-R."/>
            <person name="Murat C."/>
            <person name="Ohm R."/>
            <person name="Olson A."/>
            <person name="Spatafora J."/>
            <person name="Veneault-Fourrey C."/>
            <person name="Henrissat B."/>
            <person name="Grigoriev I."/>
            <person name="Martin F."/>
            <person name="Perotto S."/>
        </authorList>
    </citation>
    <scope>NUCLEOTIDE SEQUENCE [LARGE SCALE GENOMIC DNA]</scope>
    <source>
        <strain evidence="13 14">F</strain>
    </source>
</reference>
<comment type="subcellular location">
    <subcellularLocation>
        <location evidence="1">Nucleus</location>
    </subcellularLocation>
</comment>
<evidence type="ECO:0000256" key="11">
    <source>
        <dbReference type="SAM" id="SignalP"/>
    </source>
</evidence>